<evidence type="ECO:0000313" key="3">
    <source>
        <dbReference type="Proteomes" id="UP000279089"/>
    </source>
</evidence>
<organism evidence="2 3">
    <name type="scientific">Chitinophaga barathri</name>
    <dbReference type="NCBI Taxonomy" id="1647451"/>
    <lineage>
        <taxon>Bacteria</taxon>
        <taxon>Pseudomonadati</taxon>
        <taxon>Bacteroidota</taxon>
        <taxon>Chitinophagia</taxon>
        <taxon>Chitinophagales</taxon>
        <taxon>Chitinophagaceae</taxon>
        <taxon>Chitinophaga</taxon>
    </lineage>
</organism>
<evidence type="ECO:0000313" key="2">
    <source>
        <dbReference type="EMBL" id="RPD40474.1"/>
    </source>
</evidence>
<sequence>MLYLLINSIFYYMHVYVTHPILLLKQIKKKVLGANQDAFMHFVDLFRDKIGLEIGGPSSIFQDKGYLPAYKFAKRVDGVNFSNSTVWEGNIEEGMSYRYATDKQGYQFINEGNDLSRIEPHQYDFILSSHNLEHFANPLKAVKEWHRVLKPGGAMLVILPDKRYTFDHLRPTTTMKHLKEDFQKDIGEDDLTHLEEILKLHDLSRDPGAREIDFEERSKRNFENRCLHHHVFDGHLVKEIYDYFNIETLFVRQEAPYNLIVMGRKKL</sequence>
<dbReference type="GO" id="GO:0032259">
    <property type="term" value="P:methylation"/>
    <property type="evidence" value="ECO:0007669"/>
    <property type="project" value="UniProtKB-KW"/>
</dbReference>
<dbReference type="Gene3D" id="3.40.50.150">
    <property type="entry name" value="Vaccinia Virus protein VP39"/>
    <property type="match status" value="1"/>
</dbReference>
<dbReference type="AlphaFoldDB" id="A0A3N4M9Q8"/>
<dbReference type="Pfam" id="PF08241">
    <property type="entry name" value="Methyltransf_11"/>
    <property type="match status" value="1"/>
</dbReference>
<reference evidence="3" key="1">
    <citation type="submission" date="2018-11" db="EMBL/GenBank/DDBJ databases">
        <title>Chitinophaga lutea sp.nov., isolate from arsenic contaminated soil.</title>
        <authorList>
            <person name="Zong Y."/>
        </authorList>
    </citation>
    <scope>NUCLEOTIDE SEQUENCE [LARGE SCALE GENOMIC DNA]</scope>
    <source>
        <strain evidence="3">YLT18</strain>
    </source>
</reference>
<protein>
    <submittedName>
        <fullName evidence="2">Class I SAM-dependent methyltransferase</fullName>
    </submittedName>
</protein>
<gene>
    <name evidence="2" type="ORF">EG028_14305</name>
</gene>
<dbReference type="EMBL" id="RMBX01000007">
    <property type="protein sequence ID" value="RPD40474.1"/>
    <property type="molecule type" value="Genomic_DNA"/>
</dbReference>
<keyword evidence="2" id="KW-0489">Methyltransferase</keyword>
<dbReference type="Proteomes" id="UP000279089">
    <property type="component" value="Unassembled WGS sequence"/>
</dbReference>
<accession>A0A3N4M9Q8</accession>
<feature type="domain" description="Methyltransferase type 11" evidence="1">
    <location>
        <begin position="102"/>
        <end position="156"/>
    </location>
</feature>
<name>A0A3N4M9Q8_9BACT</name>
<evidence type="ECO:0000259" key="1">
    <source>
        <dbReference type="Pfam" id="PF08241"/>
    </source>
</evidence>
<keyword evidence="3" id="KW-1185">Reference proteome</keyword>
<comment type="caution">
    <text evidence="2">The sequence shown here is derived from an EMBL/GenBank/DDBJ whole genome shotgun (WGS) entry which is preliminary data.</text>
</comment>
<dbReference type="OrthoDB" id="3896938at2"/>
<dbReference type="GO" id="GO:0008757">
    <property type="term" value="F:S-adenosylmethionine-dependent methyltransferase activity"/>
    <property type="evidence" value="ECO:0007669"/>
    <property type="project" value="InterPro"/>
</dbReference>
<dbReference type="InterPro" id="IPR029063">
    <property type="entry name" value="SAM-dependent_MTases_sf"/>
</dbReference>
<dbReference type="InterPro" id="IPR013216">
    <property type="entry name" value="Methyltransf_11"/>
</dbReference>
<dbReference type="CDD" id="cd02440">
    <property type="entry name" value="AdoMet_MTases"/>
    <property type="match status" value="1"/>
</dbReference>
<keyword evidence="2" id="KW-0808">Transferase</keyword>
<dbReference type="SUPFAM" id="SSF53335">
    <property type="entry name" value="S-adenosyl-L-methionine-dependent methyltransferases"/>
    <property type="match status" value="1"/>
</dbReference>
<proteinExistence type="predicted"/>